<protein>
    <submittedName>
        <fullName evidence="2">Uncharacterized protein</fullName>
    </submittedName>
</protein>
<dbReference type="Ensembl" id="ENSPPYT00000052738.1">
    <property type="protein sequence ID" value="ENSPPYP00000043847.1"/>
    <property type="gene ID" value="ENSPPYG00000041551.1"/>
</dbReference>
<reference evidence="2" key="3">
    <citation type="submission" date="2025-09" db="UniProtKB">
        <authorList>
            <consortium name="Ensembl"/>
        </authorList>
    </citation>
    <scope>IDENTIFICATION</scope>
</reference>
<evidence type="ECO:0000256" key="1">
    <source>
        <dbReference type="SAM" id="MobiDB-lite"/>
    </source>
</evidence>
<reference evidence="2 3" key="1">
    <citation type="submission" date="2008-02" db="EMBL/GenBank/DDBJ databases">
        <title>A 6x draft sequence assembly of the Pongo pygmaeus abelii genome.</title>
        <authorList>
            <person name="Wilson R.K."/>
            <person name="Mardis E."/>
        </authorList>
    </citation>
    <scope>NUCLEOTIDE SEQUENCE [LARGE SCALE GENOMIC DNA]</scope>
</reference>
<accession>A0A8I5TW39</accession>
<name>A0A8I5TW39_PONAB</name>
<dbReference type="Proteomes" id="UP000001595">
    <property type="component" value="Chromosome 22"/>
</dbReference>
<proteinExistence type="predicted"/>
<keyword evidence="3" id="KW-1185">Reference proteome</keyword>
<sequence>MDKYRGALGATSPTDHRTGWSYVQETHPETETSDNRTWAEAKGPVGVDQVASGRVSQKNAPLLFWKESSLSSTGRDDRVNRGLEARCGWSLKEAEESHSTHLHLPKCWDHRLVPPRPNITEGFTDMSVAPQNTNGPNGNPMPSFLRELLWRRLRYLRGAEPRRRVRAWTGRYNQELCTSPTHPPENSPEVT</sequence>
<feature type="compositionally biased region" description="Basic and acidic residues" evidence="1">
    <location>
        <begin position="26"/>
        <end position="36"/>
    </location>
</feature>
<evidence type="ECO:0000313" key="3">
    <source>
        <dbReference type="Proteomes" id="UP000001595"/>
    </source>
</evidence>
<evidence type="ECO:0000313" key="2">
    <source>
        <dbReference type="Ensembl" id="ENSPPYP00000043847.1"/>
    </source>
</evidence>
<reference evidence="2" key="2">
    <citation type="submission" date="2025-08" db="UniProtKB">
        <authorList>
            <consortium name="Ensembl"/>
        </authorList>
    </citation>
    <scope>IDENTIFICATION</scope>
</reference>
<dbReference type="AlphaFoldDB" id="A0A8I5TW39"/>
<feature type="region of interest" description="Disordered" evidence="1">
    <location>
        <begin position="1"/>
        <end position="36"/>
    </location>
</feature>
<organism evidence="2 3">
    <name type="scientific">Pongo abelii</name>
    <name type="common">Sumatran orangutan</name>
    <name type="synonym">Pongo pygmaeus abelii</name>
    <dbReference type="NCBI Taxonomy" id="9601"/>
    <lineage>
        <taxon>Eukaryota</taxon>
        <taxon>Metazoa</taxon>
        <taxon>Chordata</taxon>
        <taxon>Craniata</taxon>
        <taxon>Vertebrata</taxon>
        <taxon>Euteleostomi</taxon>
        <taxon>Mammalia</taxon>
        <taxon>Eutheria</taxon>
        <taxon>Euarchontoglires</taxon>
        <taxon>Primates</taxon>
        <taxon>Haplorrhini</taxon>
        <taxon>Catarrhini</taxon>
        <taxon>Hominidae</taxon>
        <taxon>Pongo</taxon>
    </lineage>
</organism>